<keyword evidence="9" id="KW-1133">Transmembrane helix</keyword>
<dbReference type="EMBL" id="JAMZEB010000002">
    <property type="protein sequence ID" value="MCP2360892.1"/>
    <property type="molecule type" value="Genomic_DNA"/>
</dbReference>
<dbReference type="GO" id="GO:0046983">
    <property type="term" value="F:protein dimerization activity"/>
    <property type="evidence" value="ECO:0007669"/>
    <property type="project" value="InterPro"/>
</dbReference>
<evidence type="ECO:0000256" key="8">
    <source>
        <dbReference type="ARBA" id="ARBA00023012"/>
    </source>
</evidence>
<dbReference type="GO" id="GO:0016020">
    <property type="term" value="C:membrane"/>
    <property type="evidence" value="ECO:0007669"/>
    <property type="project" value="InterPro"/>
</dbReference>
<dbReference type="EC" id="2.7.13.3" evidence="2"/>
<keyword evidence="3" id="KW-0597">Phosphoprotein</keyword>
<dbReference type="InterPro" id="IPR011712">
    <property type="entry name" value="Sig_transdc_His_kin_sub3_dim/P"/>
</dbReference>
<dbReference type="Gene3D" id="3.30.565.10">
    <property type="entry name" value="Histidine kinase-like ATPase, C-terminal domain"/>
    <property type="match status" value="1"/>
</dbReference>
<evidence type="ECO:0000259" key="10">
    <source>
        <dbReference type="Pfam" id="PF02518"/>
    </source>
</evidence>
<keyword evidence="7" id="KW-0067">ATP-binding</keyword>
<keyword evidence="6 12" id="KW-0418">Kinase</keyword>
<name>A0A9X2K4X0_9ACTN</name>
<keyword evidence="4" id="KW-0808">Transferase</keyword>
<evidence type="ECO:0000256" key="4">
    <source>
        <dbReference type="ARBA" id="ARBA00022679"/>
    </source>
</evidence>
<dbReference type="AlphaFoldDB" id="A0A9X2K4X0"/>
<evidence type="ECO:0000256" key="7">
    <source>
        <dbReference type="ARBA" id="ARBA00022840"/>
    </source>
</evidence>
<keyword evidence="9" id="KW-0472">Membrane</keyword>
<reference evidence="12" key="1">
    <citation type="submission" date="2022-06" db="EMBL/GenBank/DDBJ databases">
        <title>Sequencing the genomes of 1000 actinobacteria strains.</title>
        <authorList>
            <person name="Klenk H.-P."/>
        </authorList>
    </citation>
    <scope>NUCLEOTIDE SEQUENCE</scope>
    <source>
        <strain evidence="12">DSM 46694</strain>
    </source>
</reference>
<evidence type="ECO:0000256" key="9">
    <source>
        <dbReference type="SAM" id="Phobius"/>
    </source>
</evidence>
<feature type="transmembrane region" description="Helical" evidence="9">
    <location>
        <begin position="63"/>
        <end position="96"/>
    </location>
</feature>
<evidence type="ECO:0000256" key="6">
    <source>
        <dbReference type="ARBA" id="ARBA00022777"/>
    </source>
</evidence>
<dbReference type="GO" id="GO:0000155">
    <property type="term" value="F:phosphorelay sensor kinase activity"/>
    <property type="evidence" value="ECO:0007669"/>
    <property type="project" value="InterPro"/>
</dbReference>
<dbReference type="GO" id="GO:0005524">
    <property type="term" value="F:ATP binding"/>
    <property type="evidence" value="ECO:0007669"/>
    <property type="project" value="UniProtKB-KW"/>
</dbReference>
<sequence>MNDTHPFFARRMSRRELIMLDAVAGVCAAFTFVTMTVHAEPLPPWMRLALPAGLGLPLALRRLWPVPVFCFTLVLAVYTALVGAVGLVYLAPAYALYIVALSDKRGPAIPTSAIGLVSLMTVVGMTVAGIPRDRAPDWLLHLDQPLMGIAALGGAWTIGRAVQERRSYAVRDAERLAAQAVAEERLRIARELHDVVTHSVGLIAVKAGVANHVMATKPEEAHDALRVIETASRSALVEMRHLLGVLRSTTVPDRVPTPGLAGIHGLVVQARLAGVDVQLDLHVEGGDGRRSGTASQDRATGREAATLRELGRAQALPPEGAALGRAEAVREEAASASAQAAAREATAAQRTEARGWATALGRAGTVRGAAAPERMSAVQGGVAQGGVAQGGVAQGGVAQGGVAQGGVAQGGVAQGGVAQGGMDSVRGGAARERMSAVRGGAAQGEAEALRQEEGGSRADSALEGGAARGVEEAWGRLPDGVGLAVYRIVQEALTNVVKHAAPARCRVSVVDDGVEVRIEVVDDGPGRRTLPGEGAGHGLIGMRERVMMYGGTFEAGTLPGRGFRVFAQLPYEEVS</sequence>
<feature type="domain" description="Histidine kinase/HSP90-like ATPase" evidence="10">
    <location>
        <begin position="483"/>
        <end position="572"/>
    </location>
</feature>
<dbReference type="PANTHER" id="PTHR24421">
    <property type="entry name" value="NITRATE/NITRITE SENSOR PROTEIN NARX-RELATED"/>
    <property type="match status" value="1"/>
</dbReference>
<protein>
    <recommendedName>
        <fullName evidence="2">histidine kinase</fullName>
        <ecNumber evidence="2">2.7.13.3</ecNumber>
    </recommendedName>
</protein>
<dbReference type="Pfam" id="PF07730">
    <property type="entry name" value="HisKA_3"/>
    <property type="match status" value="1"/>
</dbReference>
<keyword evidence="5" id="KW-0547">Nucleotide-binding</keyword>
<keyword evidence="13" id="KW-1185">Reference proteome</keyword>
<evidence type="ECO:0000259" key="11">
    <source>
        <dbReference type="Pfam" id="PF07730"/>
    </source>
</evidence>
<feature type="transmembrane region" description="Helical" evidence="9">
    <location>
        <begin position="108"/>
        <end position="130"/>
    </location>
</feature>
<dbReference type="SUPFAM" id="SSF55874">
    <property type="entry name" value="ATPase domain of HSP90 chaperone/DNA topoisomerase II/histidine kinase"/>
    <property type="match status" value="1"/>
</dbReference>
<keyword evidence="8" id="KW-0902">Two-component regulatory system</keyword>
<evidence type="ECO:0000313" key="13">
    <source>
        <dbReference type="Proteomes" id="UP001139648"/>
    </source>
</evidence>
<dbReference type="Gene3D" id="1.20.5.1930">
    <property type="match status" value="1"/>
</dbReference>
<comment type="caution">
    <text evidence="12">The sequence shown here is derived from an EMBL/GenBank/DDBJ whole genome shotgun (WGS) entry which is preliminary data.</text>
</comment>
<dbReference type="Proteomes" id="UP001139648">
    <property type="component" value="Unassembled WGS sequence"/>
</dbReference>
<evidence type="ECO:0000256" key="5">
    <source>
        <dbReference type="ARBA" id="ARBA00022741"/>
    </source>
</evidence>
<dbReference type="InterPro" id="IPR003594">
    <property type="entry name" value="HATPase_dom"/>
</dbReference>
<dbReference type="InterPro" id="IPR036890">
    <property type="entry name" value="HATPase_C_sf"/>
</dbReference>
<dbReference type="InterPro" id="IPR050482">
    <property type="entry name" value="Sensor_HK_TwoCompSys"/>
</dbReference>
<evidence type="ECO:0000313" key="12">
    <source>
        <dbReference type="EMBL" id="MCP2360892.1"/>
    </source>
</evidence>
<evidence type="ECO:0000256" key="3">
    <source>
        <dbReference type="ARBA" id="ARBA00022553"/>
    </source>
</evidence>
<dbReference type="Pfam" id="PF02518">
    <property type="entry name" value="HATPase_c"/>
    <property type="match status" value="1"/>
</dbReference>
<dbReference type="CDD" id="cd16917">
    <property type="entry name" value="HATPase_UhpB-NarQ-NarX-like"/>
    <property type="match status" value="1"/>
</dbReference>
<accession>A0A9X2K4X0</accession>
<evidence type="ECO:0000256" key="2">
    <source>
        <dbReference type="ARBA" id="ARBA00012438"/>
    </source>
</evidence>
<organism evidence="12 13">
    <name type="scientific">Nonomuraea thailandensis</name>
    <dbReference type="NCBI Taxonomy" id="1188745"/>
    <lineage>
        <taxon>Bacteria</taxon>
        <taxon>Bacillati</taxon>
        <taxon>Actinomycetota</taxon>
        <taxon>Actinomycetes</taxon>
        <taxon>Streptosporangiales</taxon>
        <taxon>Streptosporangiaceae</taxon>
        <taxon>Nonomuraea</taxon>
    </lineage>
</organism>
<keyword evidence="9" id="KW-0812">Transmembrane</keyword>
<comment type="catalytic activity">
    <reaction evidence="1">
        <text>ATP + protein L-histidine = ADP + protein N-phospho-L-histidine.</text>
        <dbReference type="EC" id="2.7.13.3"/>
    </reaction>
</comment>
<evidence type="ECO:0000256" key="1">
    <source>
        <dbReference type="ARBA" id="ARBA00000085"/>
    </source>
</evidence>
<dbReference type="PANTHER" id="PTHR24421:SF10">
    <property type="entry name" value="NITRATE_NITRITE SENSOR PROTEIN NARQ"/>
    <property type="match status" value="1"/>
</dbReference>
<gene>
    <name evidence="12" type="ORF">HD597_007912</name>
</gene>
<proteinExistence type="predicted"/>
<feature type="domain" description="Signal transduction histidine kinase subgroup 3 dimerisation and phosphoacceptor" evidence="11">
    <location>
        <begin position="184"/>
        <end position="249"/>
    </location>
</feature>